<proteinExistence type="predicted"/>
<sequence length="147" mass="15188">MSSQTAVADEVVLPPLVAENGVPAGIEMPAKVRETQFAALAAMGLAMLHGLISAVGGADRVLGSVGHFFGAWLIGGVALLFGLRSRWVWVGALGVASLQAFLGAFTLVSAEMPTGVGPFTVLFGVMVSGVVLALLLRKDCYTWFTPA</sequence>
<gene>
    <name evidence="2" type="ORF">D7D52_12020</name>
</gene>
<evidence type="ECO:0000313" key="3">
    <source>
        <dbReference type="Proteomes" id="UP000267164"/>
    </source>
</evidence>
<keyword evidence="1" id="KW-1133">Transmembrane helix</keyword>
<keyword evidence="1" id="KW-0472">Membrane</keyword>
<feature type="transmembrane region" description="Helical" evidence="1">
    <location>
        <begin position="88"/>
        <end position="110"/>
    </location>
</feature>
<reference evidence="2 3" key="1">
    <citation type="submission" date="2018-09" db="EMBL/GenBank/DDBJ databases">
        <title>Nocardia yunnanensis sp. nov., an actinomycete isolated from a soil sample.</title>
        <authorList>
            <person name="Zhang J."/>
        </authorList>
    </citation>
    <scope>NUCLEOTIDE SEQUENCE [LARGE SCALE GENOMIC DNA]</scope>
    <source>
        <strain evidence="2 3">CFHS0054</strain>
    </source>
</reference>
<name>A0A386ZB23_9NOCA</name>
<feature type="transmembrane region" description="Helical" evidence="1">
    <location>
        <begin position="37"/>
        <end position="55"/>
    </location>
</feature>
<feature type="transmembrane region" description="Helical" evidence="1">
    <location>
        <begin position="116"/>
        <end position="136"/>
    </location>
</feature>
<dbReference type="EMBL" id="CP032568">
    <property type="protein sequence ID" value="AYF74467.1"/>
    <property type="molecule type" value="Genomic_DNA"/>
</dbReference>
<dbReference type="Proteomes" id="UP000267164">
    <property type="component" value="Chromosome"/>
</dbReference>
<dbReference type="AlphaFoldDB" id="A0A386ZB23"/>
<protein>
    <submittedName>
        <fullName evidence="2">Uncharacterized protein</fullName>
    </submittedName>
</protein>
<keyword evidence="3" id="KW-1185">Reference proteome</keyword>
<keyword evidence="1" id="KW-0812">Transmembrane</keyword>
<accession>A0A386ZB23</accession>
<feature type="transmembrane region" description="Helical" evidence="1">
    <location>
        <begin position="61"/>
        <end position="81"/>
    </location>
</feature>
<dbReference type="KEGG" id="nyu:D7D52_12020"/>
<dbReference type="RefSeq" id="WP_120736386.1">
    <property type="nucleotide sequence ID" value="NZ_CP032568.1"/>
</dbReference>
<dbReference type="OrthoDB" id="4546139at2"/>
<evidence type="ECO:0000256" key="1">
    <source>
        <dbReference type="SAM" id="Phobius"/>
    </source>
</evidence>
<organism evidence="2 3">
    <name type="scientific">Nocardia yunnanensis</name>
    <dbReference type="NCBI Taxonomy" id="2382165"/>
    <lineage>
        <taxon>Bacteria</taxon>
        <taxon>Bacillati</taxon>
        <taxon>Actinomycetota</taxon>
        <taxon>Actinomycetes</taxon>
        <taxon>Mycobacteriales</taxon>
        <taxon>Nocardiaceae</taxon>
        <taxon>Nocardia</taxon>
    </lineage>
</organism>
<evidence type="ECO:0000313" key="2">
    <source>
        <dbReference type="EMBL" id="AYF74467.1"/>
    </source>
</evidence>